<dbReference type="RefSeq" id="WP_052512061.1">
    <property type="nucleotide sequence ID" value="NZ_BAND01000093.1"/>
</dbReference>
<dbReference type="PROSITE" id="PS51318">
    <property type="entry name" value="TAT"/>
    <property type="match status" value="1"/>
</dbReference>
<accession>A0A023D767</accession>
<dbReference type="InterPro" id="IPR006311">
    <property type="entry name" value="TAT_signal"/>
</dbReference>
<sequence length="180" mass="17888">MSDLHSPPLSRRSLFAAAGALALGGCSVTSGGGLITVTLEVRVFAADATMALDVVRTILGFSALPAALVTATSRGIALIQQGLADFTAYAGDEASLSFATSNVPAAITSVITDIRAVASDIAATLDNTALAATLAAQIRLVASDVAQVATILGDLVSAAMGAPGDAQSRIAAIKARHGLI</sequence>
<evidence type="ECO:0000313" key="2">
    <source>
        <dbReference type="Proteomes" id="UP000019760"/>
    </source>
</evidence>
<keyword evidence="2" id="KW-1185">Reference proteome</keyword>
<evidence type="ECO:0000313" key="1">
    <source>
        <dbReference type="EMBL" id="GAJ29993.1"/>
    </source>
</evidence>
<reference evidence="2" key="1">
    <citation type="journal article" date="2014" name="FEMS Microbiol. Lett.">
        <title>Draft Genomic DNA Sequence of the Facultatively Methylotrophic Bacterium Acidomonas methanolica type strain MB58.</title>
        <authorList>
            <person name="Higashiura N."/>
            <person name="Hadano H."/>
            <person name="Hirakawa H."/>
            <person name="Matsutani M."/>
            <person name="Takabe S."/>
            <person name="Matsushita K."/>
            <person name="Azuma Y."/>
        </authorList>
    </citation>
    <scope>NUCLEOTIDE SEQUENCE [LARGE SCALE GENOMIC DNA]</scope>
    <source>
        <strain evidence="2">MB58</strain>
    </source>
</reference>
<dbReference type="AlphaFoldDB" id="A0A023D767"/>
<proteinExistence type="predicted"/>
<dbReference type="EMBL" id="BAND01000093">
    <property type="protein sequence ID" value="GAJ29993.1"/>
    <property type="molecule type" value="Genomic_DNA"/>
</dbReference>
<reference evidence="1 2" key="2">
    <citation type="journal article" date="2014" name="FEMS Microbiol. Lett.">
        <title>Draft genomic DNA sequence of the facultatively methylotrophic bacterium Acidomonas methanolica type strain MB58.</title>
        <authorList>
            <person name="Higashiura N."/>
            <person name="Hadano H."/>
            <person name="Hirakawa H."/>
            <person name="Matsutani M."/>
            <person name="Takabe S."/>
            <person name="Matsushita K."/>
            <person name="Azuma Y."/>
        </authorList>
    </citation>
    <scope>NUCLEOTIDE SEQUENCE [LARGE SCALE GENOMIC DNA]</scope>
    <source>
        <strain evidence="1 2">MB58</strain>
    </source>
</reference>
<comment type="caution">
    <text evidence="1">The sequence shown here is derived from an EMBL/GenBank/DDBJ whole genome shotgun (WGS) entry which is preliminary data.</text>
</comment>
<organism evidence="1 2">
    <name type="scientific">Acidomonas methanolica NBRC 104435</name>
    <dbReference type="NCBI Taxonomy" id="1231351"/>
    <lineage>
        <taxon>Bacteria</taxon>
        <taxon>Pseudomonadati</taxon>
        <taxon>Pseudomonadota</taxon>
        <taxon>Alphaproteobacteria</taxon>
        <taxon>Acetobacterales</taxon>
        <taxon>Acetobacteraceae</taxon>
        <taxon>Acidomonas</taxon>
    </lineage>
</organism>
<protein>
    <submittedName>
        <fullName evidence="1">Uncharacterized protein</fullName>
    </submittedName>
</protein>
<dbReference type="Proteomes" id="UP000019760">
    <property type="component" value="Unassembled WGS sequence"/>
</dbReference>
<gene>
    <name evidence="1" type="ORF">Amme_093_017</name>
</gene>
<name>A0A023D767_ACIMT</name>